<dbReference type="EMBL" id="BAABME010000913">
    <property type="protein sequence ID" value="GAA0146326.1"/>
    <property type="molecule type" value="Genomic_DNA"/>
</dbReference>
<evidence type="ECO:0000313" key="3">
    <source>
        <dbReference type="Proteomes" id="UP001454036"/>
    </source>
</evidence>
<evidence type="ECO:0000313" key="2">
    <source>
        <dbReference type="EMBL" id="GAA0146326.1"/>
    </source>
</evidence>
<comment type="caution">
    <text evidence="2">The sequence shown here is derived from an EMBL/GenBank/DDBJ whole genome shotgun (WGS) entry which is preliminary data.</text>
</comment>
<dbReference type="PANTHER" id="PTHR36746:SF3">
    <property type="entry name" value="DUF4005 DOMAIN-CONTAINING PROTEIN"/>
    <property type="match status" value="1"/>
</dbReference>
<dbReference type="PANTHER" id="PTHR36746">
    <property type="entry name" value="BNAC04G51760D PROTEIN"/>
    <property type="match status" value="1"/>
</dbReference>
<sequence length="170" mass="18833">MAKKNQNNKSSLNVCEKLRNSINFSAFRRHHGVTNHQQSHYSAPTPPPQSTNSPIKANVSQAVPGQFIPITTPAKNGGGQLKPMFPTKEKRTHDQNGGGVQGNNNGRFSEYITRVRGDMRTSSDLGIERIPTKKISRRDSLNDRVSNFLNRAKIKIRTTSSVGHGNGHDY</sequence>
<dbReference type="Proteomes" id="UP001454036">
    <property type="component" value="Unassembled WGS sequence"/>
</dbReference>
<gene>
    <name evidence="2" type="ORF">LIER_06311</name>
</gene>
<evidence type="ECO:0000256" key="1">
    <source>
        <dbReference type="SAM" id="MobiDB-lite"/>
    </source>
</evidence>
<dbReference type="AlphaFoldDB" id="A0AAV3P4Q2"/>
<protein>
    <submittedName>
        <fullName evidence="2">Uncharacterized protein</fullName>
    </submittedName>
</protein>
<name>A0AAV3P4Q2_LITER</name>
<proteinExistence type="predicted"/>
<reference evidence="2 3" key="1">
    <citation type="submission" date="2024-01" db="EMBL/GenBank/DDBJ databases">
        <title>The complete chloroplast genome sequence of Lithospermum erythrorhizon: insights into the phylogenetic relationship among Boraginaceae species and the maternal lineages of purple gromwells.</title>
        <authorList>
            <person name="Okada T."/>
            <person name="Watanabe K."/>
        </authorList>
    </citation>
    <scope>NUCLEOTIDE SEQUENCE [LARGE SCALE GENOMIC DNA]</scope>
</reference>
<feature type="region of interest" description="Disordered" evidence="1">
    <location>
        <begin position="33"/>
        <end position="56"/>
    </location>
</feature>
<keyword evidence="3" id="KW-1185">Reference proteome</keyword>
<organism evidence="2 3">
    <name type="scientific">Lithospermum erythrorhizon</name>
    <name type="common">Purple gromwell</name>
    <name type="synonym">Lithospermum officinale var. erythrorhizon</name>
    <dbReference type="NCBI Taxonomy" id="34254"/>
    <lineage>
        <taxon>Eukaryota</taxon>
        <taxon>Viridiplantae</taxon>
        <taxon>Streptophyta</taxon>
        <taxon>Embryophyta</taxon>
        <taxon>Tracheophyta</taxon>
        <taxon>Spermatophyta</taxon>
        <taxon>Magnoliopsida</taxon>
        <taxon>eudicotyledons</taxon>
        <taxon>Gunneridae</taxon>
        <taxon>Pentapetalae</taxon>
        <taxon>asterids</taxon>
        <taxon>lamiids</taxon>
        <taxon>Boraginales</taxon>
        <taxon>Boraginaceae</taxon>
        <taxon>Boraginoideae</taxon>
        <taxon>Lithospermeae</taxon>
        <taxon>Lithospermum</taxon>
    </lineage>
</organism>
<feature type="region of interest" description="Disordered" evidence="1">
    <location>
        <begin position="68"/>
        <end position="107"/>
    </location>
</feature>
<accession>A0AAV3P4Q2</accession>